<proteinExistence type="predicted"/>
<evidence type="ECO:0000256" key="1">
    <source>
        <dbReference type="SAM" id="Phobius"/>
    </source>
</evidence>
<dbReference type="RefSeq" id="WP_172721052.1">
    <property type="nucleotide sequence ID" value="NZ_PGTB01000143.1"/>
</dbReference>
<sequence>MAERQFTGWHAAAVFGGAFGVIIAVNITLAVQAVGTFPGLEVKNAYVASQEFNRRRDAQEALGWTVQAGHGAGRVTLDITDRSGAPVRVADLRVV</sequence>
<evidence type="ECO:0000313" key="2">
    <source>
        <dbReference type="EMBL" id="PJE34752.1"/>
    </source>
</evidence>
<feature type="transmembrane region" description="Helical" evidence="1">
    <location>
        <begin position="12"/>
        <end position="34"/>
    </location>
</feature>
<dbReference type="Pfam" id="PF05751">
    <property type="entry name" value="FixH"/>
    <property type="match status" value="1"/>
</dbReference>
<feature type="non-terminal residue" evidence="2">
    <location>
        <position position="95"/>
    </location>
</feature>
<dbReference type="AlphaFoldDB" id="A0A2M8IW53"/>
<protein>
    <submittedName>
        <fullName evidence="2">Nitrogen fixation protein FixH</fullName>
    </submittedName>
</protein>
<organism evidence="2 3">
    <name type="scientific">Pseudooceanicola lipolyticus</name>
    <dbReference type="NCBI Taxonomy" id="2029104"/>
    <lineage>
        <taxon>Bacteria</taxon>
        <taxon>Pseudomonadati</taxon>
        <taxon>Pseudomonadota</taxon>
        <taxon>Alphaproteobacteria</taxon>
        <taxon>Rhodobacterales</taxon>
        <taxon>Paracoccaceae</taxon>
        <taxon>Pseudooceanicola</taxon>
    </lineage>
</organism>
<comment type="caution">
    <text evidence="2">The sequence shown here is derived from an EMBL/GenBank/DDBJ whole genome shotgun (WGS) entry which is preliminary data.</text>
</comment>
<keyword evidence="1" id="KW-0472">Membrane</keyword>
<reference evidence="2 3" key="1">
    <citation type="journal article" date="2018" name="Int. J. Syst. Evol. Microbiol.">
        <title>Pseudooceanicola lipolyticus sp. nov., a marine alphaproteobacterium, reclassification of Oceanicola flagellatus as Pseudooceanicola flagellatus comb. nov. and emended description of the genus Pseudooceanicola.</title>
        <authorList>
            <person name="Huang M.-M."/>
            <person name="Guo L.-L."/>
            <person name="Wu Y.-H."/>
            <person name="Lai Q.-L."/>
            <person name="Shao Z.-Z."/>
            <person name="Wang C.-S."/>
            <person name="Wu M."/>
            <person name="Xu X.-W."/>
        </authorList>
    </citation>
    <scope>NUCLEOTIDE SEQUENCE [LARGE SCALE GENOMIC DNA]</scope>
    <source>
        <strain evidence="2 3">157</strain>
    </source>
</reference>
<keyword evidence="3" id="KW-1185">Reference proteome</keyword>
<accession>A0A2M8IW53</accession>
<evidence type="ECO:0000313" key="3">
    <source>
        <dbReference type="Proteomes" id="UP000231553"/>
    </source>
</evidence>
<keyword evidence="1" id="KW-1133">Transmembrane helix</keyword>
<dbReference type="EMBL" id="PGTB01000143">
    <property type="protein sequence ID" value="PJE34752.1"/>
    <property type="molecule type" value="Genomic_DNA"/>
</dbReference>
<name>A0A2M8IW53_9RHOB</name>
<keyword evidence="1" id="KW-0812">Transmembrane</keyword>
<dbReference type="InterPro" id="IPR008620">
    <property type="entry name" value="FixH"/>
</dbReference>
<gene>
    <name evidence="2" type="ORF">CVM52_20620</name>
</gene>
<dbReference type="Proteomes" id="UP000231553">
    <property type="component" value="Unassembled WGS sequence"/>
</dbReference>